<dbReference type="CDD" id="cd00038">
    <property type="entry name" value="CAP_ED"/>
    <property type="match status" value="1"/>
</dbReference>
<dbReference type="PANTHER" id="PTHR24567">
    <property type="entry name" value="CRP FAMILY TRANSCRIPTIONAL REGULATORY PROTEIN"/>
    <property type="match status" value="1"/>
</dbReference>
<feature type="domain" description="HTH crp-type" evidence="2">
    <location>
        <begin position="142"/>
        <end position="210"/>
    </location>
</feature>
<evidence type="ECO:0000259" key="1">
    <source>
        <dbReference type="PROSITE" id="PS50042"/>
    </source>
</evidence>
<evidence type="ECO:0000313" key="3">
    <source>
        <dbReference type="EMBL" id="MBU8873697.1"/>
    </source>
</evidence>
<name>A0ABS6IGG3_9HYPH</name>
<dbReference type="PANTHER" id="PTHR24567:SF74">
    <property type="entry name" value="HTH-TYPE TRANSCRIPTIONAL REGULATOR ARCR"/>
    <property type="match status" value="1"/>
</dbReference>
<sequence length="228" mass="24341">MPLIRRSRLFAQVGEPDLAAMLAACFVQTLPASATLCRQGEKAEFLHVVLSGRVGLFGSAGHEEALVEFFGAGDAFIVPAVVLDAPYLLTARMLEEGRILMWPAAAFRAQVRATGALAYGAVLLLSGYWRTLIGQIKDLKLLSAIERLSAFLLALAPRETGPVTVTLPGGRRLVAGRLGITPQSLSRAFAALRPLGISGGGRQVTIVDPARLREFAGARALRGPERRD</sequence>
<dbReference type="Proteomes" id="UP000727907">
    <property type="component" value="Unassembled WGS sequence"/>
</dbReference>
<dbReference type="SMART" id="SM00100">
    <property type="entry name" value="cNMP"/>
    <property type="match status" value="1"/>
</dbReference>
<organism evidence="3 4">
    <name type="scientific">Reyranella humidisoli</name>
    <dbReference type="NCBI Taxonomy" id="2849149"/>
    <lineage>
        <taxon>Bacteria</taxon>
        <taxon>Pseudomonadati</taxon>
        <taxon>Pseudomonadota</taxon>
        <taxon>Alphaproteobacteria</taxon>
        <taxon>Hyphomicrobiales</taxon>
        <taxon>Reyranellaceae</taxon>
        <taxon>Reyranella</taxon>
    </lineage>
</organism>
<proteinExistence type="predicted"/>
<dbReference type="PROSITE" id="PS50042">
    <property type="entry name" value="CNMP_BINDING_3"/>
    <property type="match status" value="1"/>
</dbReference>
<evidence type="ECO:0000259" key="2">
    <source>
        <dbReference type="PROSITE" id="PS51063"/>
    </source>
</evidence>
<dbReference type="Pfam" id="PF00027">
    <property type="entry name" value="cNMP_binding"/>
    <property type="match status" value="1"/>
</dbReference>
<gene>
    <name evidence="3" type="ORF">KQ910_07970</name>
</gene>
<protein>
    <submittedName>
        <fullName evidence="3">Cyclic nucleotide-binding domain-containing protein</fullName>
    </submittedName>
</protein>
<accession>A0ABS6IGG3</accession>
<dbReference type="PROSITE" id="PS51063">
    <property type="entry name" value="HTH_CRP_2"/>
    <property type="match status" value="1"/>
</dbReference>
<feature type="domain" description="Cyclic nucleotide-binding" evidence="1">
    <location>
        <begin position="9"/>
        <end position="108"/>
    </location>
</feature>
<dbReference type="RefSeq" id="WP_216958091.1">
    <property type="nucleotide sequence ID" value="NZ_JAHOPB010000001.1"/>
</dbReference>
<dbReference type="InterPro" id="IPR000595">
    <property type="entry name" value="cNMP-bd_dom"/>
</dbReference>
<comment type="caution">
    <text evidence="3">The sequence shown here is derived from an EMBL/GenBank/DDBJ whole genome shotgun (WGS) entry which is preliminary data.</text>
</comment>
<reference evidence="3 4" key="1">
    <citation type="submission" date="2021-06" db="EMBL/GenBank/DDBJ databases">
        <authorList>
            <person name="Lee D.H."/>
        </authorList>
    </citation>
    <scope>NUCLEOTIDE SEQUENCE [LARGE SCALE GENOMIC DNA]</scope>
    <source>
        <strain evidence="3 4">MMS21-HV4-11</strain>
    </source>
</reference>
<dbReference type="InterPro" id="IPR050397">
    <property type="entry name" value="Env_Response_Regulators"/>
</dbReference>
<evidence type="ECO:0000313" key="4">
    <source>
        <dbReference type="Proteomes" id="UP000727907"/>
    </source>
</evidence>
<dbReference type="Pfam" id="PF13545">
    <property type="entry name" value="HTH_Crp_2"/>
    <property type="match status" value="1"/>
</dbReference>
<dbReference type="InterPro" id="IPR012318">
    <property type="entry name" value="HTH_CRP"/>
</dbReference>
<keyword evidence="4" id="KW-1185">Reference proteome</keyword>
<dbReference type="SMART" id="SM00419">
    <property type="entry name" value="HTH_CRP"/>
    <property type="match status" value="1"/>
</dbReference>
<dbReference type="EMBL" id="JAHOPB010000001">
    <property type="protein sequence ID" value="MBU8873697.1"/>
    <property type="molecule type" value="Genomic_DNA"/>
</dbReference>